<feature type="domain" description="HTH cro/C1-type" evidence="2">
    <location>
        <begin position="41"/>
        <end position="94"/>
    </location>
</feature>
<evidence type="ECO:0000259" key="2">
    <source>
        <dbReference type="PROSITE" id="PS50943"/>
    </source>
</evidence>
<gene>
    <name evidence="3" type="ORF">SD1D_0213</name>
</gene>
<dbReference type="Gene3D" id="1.10.260.40">
    <property type="entry name" value="lambda repressor-like DNA-binding domains"/>
    <property type="match status" value="1"/>
</dbReference>
<dbReference type="AlphaFoldDB" id="A0A0K8J296"/>
<protein>
    <recommendedName>
        <fullName evidence="2">HTH cro/C1-type domain-containing protein</fullName>
    </recommendedName>
</protein>
<evidence type="ECO:0000256" key="1">
    <source>
        <dbReference type="SAM" id="Phobius"/>
    </source>
</evidence>
<keyword evidence="1" id="KW-0812">Transmembrane</keyword>
<accession>A0A0K8J296</accession>
<keyword evidence="4" id="KW-1185">Reference proteome</keyword>
<reference evidence="4" key="1">
    <citation type="submission" date="2015-09" db="EMBL/GenBank/DDBJ databases">
        <authorList>
            <person name="Wibberg D."/>
        </authorList>
    </citation>
    <scope>NUCLEOTIDE SEQUENCE [LARGE SCALE GENOMIC DNA]</scope>
    <source>
        <strain evidence="4">SD1D</strain>
    </source>
</reference>
<dbReference type="EMBL" id="LN879430">
    <property type="protein sequence ID" value="CUH91766.1"/>
    <property type="molecule type" value="Genomic_DNA"/>
</dbReference>
<dbReference type="Pfam" id="PF13443">
    <property type="entry name" value="HTH_26"/>
    <property type="match status" value="1"/>
</dbReference>
<dbReference type="InterPro" id="IPR010982">
    <property type="entry name" value="Lambda_DNA-bd_dom_sf"/>
</dbReference>
<evidence type="ECO:0000313" key="3">
    <source>
        <dbReference type="EMBL" id="CUH91766.1"/>
    </source>
</evidence>
<sequence>MNTNQKSCERKENVCNMMMLMILCNYTYIEVIMMAISYKKLWKLLIDRDMKKKDLQKLAGISSATITKLGKNENVSTEIIQKICIALECDVCDIMEMDTKRN</sequence>
<name>A0A0K8J296_9FIRM</name>
<dbReference type="SUPFAM" id="SSF47413">
    <property type="entry name" value="lambda repressor-like DNA-binding domains"/>
    <property type="match status" value="1"/>
</dbReference>
<dbReference type="PROSITE" id="PS50943">
    <property type="entry name" value="HTH_CROC1"/>
    <property type="match status" value="1"/>
</dbReference>
<keyword evidence="1" id="KW-0472">Membrane</keyword>
<proteinExistence type="predicted"/>
<organism evidence="3 4">
    <name type="scientific">Herbinix luporum</name>
    <dbReference type="NCBI Taxonomy" id="1679721"/>
    <lineage>
        <taxon>Bacteria</taxon>
        <taxon>Bacillati</taxon>
        <taxon>Bacillota</taxon>
        <taxon>Clostridia</taxon>
        <taxon>Lachnospirales</taxon>
        <taxon>Lachnospiraceae</taxon>
        <taxon>Herbinix</taxon>
    </lineage>
</organism>
<evidence type="ECO:0000313" key="4">
    <source>
        <dbReference type="Proteomes" id="UP000196053"/>
    </source>
</evidence>
<keyword evidence="1" id="KW-1133">Transmembrane helix</keyword>
<dbReference type="InterPro" id="IPR001387">
    <property type="entry name" value="Cro/C1-type_HTH"/>
</dbReference>
<dbReference type="KEGG" id="hsd:SD1D_0213"/>
<feature type="transmembrane region" description="Helical" evidence="1">
    <location>
        <begin position="20"/>
        <end position="38"/>
    </location>
</feature>
<dbReference type="GO" id="GO:0003677">
    <property type="term" value="F:DNA binding"/>
    <property type="evidence" value="ECO:0007669"/>
    <property type="project" value="InterPro"/>
</dbReference>
<dbReference type="Proteomes" id="UP000196053">
    <property type="component" value="Chromosome I"/>
</dbReference>